<dbReference type="RefSeq" id="WP_011627894.1">
    <property type="nucleotide sequence ID" value="NC_008340.1"/>
</dbReference>
<reference evidence="3" key="1">
    <citation type="submission" date="2006-08" db="EMBL/GenBank/DDBJ databases">
        <title>Complete sequence of Alkalilimnicola ehrilichei MLHE-1.</title>
        <authorList>
            <person name="Copeland A."/>
            <person name="Lucas S."/>
            <person name="Lapidus A."/>
            <person name="Barry K."/>
            <person name="Detter J.C."/>
            <person name="Glavina del Rio T."/>
            <person name="Hammon N."/>
            <person name="Israni S."/>
            <person name="Dalin E."/>
            <person name="Tice H."/>
            <person name="Pitluck S."/>
            <person name="Sims D."/>
            <person name="Brettin T."/>
            <person name="Bruce D."/>
            <person name="Han C."/>
            <person name="Tapia R."/>
            <person name="Gilna P."/>
            <person name="Schmutz J."/>
            <person name="Larimer F."/>
            <person name="Land M."/>
            <person name="Hauser L."/>
            <person name="Kyrpides N."/>
            <person name="Mikhailova N."/>
            <person name="Oremland R.S."/>
            <person name="Hoeft S.E."/>
            <person name="Switzer-Blum J."/>
            <person name="Kulp T."/>
            <person name="King G."/>
            <person name="Tabita R."/>
            <person name="Witte B."/>
            <person name="Santini J.M."/>
            <person name="Basu P."/>
            <person name="Hollibaugh J.T."/>
            <person name="Xie G."/>
            <person name="Stolz J.F."/>
            <person name="Richardson P."/>
        </authorList>
    </citation>
    <scope>NUCLEOTIDE SEQUENCE [LARGE SCALE GENOMIC DNA]</scope>
    <source>
        <strain evidence="3">ATCC BAA-1101 / DSM 17681 / MLHE-1</strain>
    </source>
</reference>
<dbReference type="KEGG" id="aeh:Mlg_0143"/>
<dbReference type="SUPFAM" id="SSF88713">
    <property type="entry name" value="Glycoside hydrolase/deacetylase"/>
    <property type="match status" value="1"/>
</dbReference>
<evidence type="ECO:0000313" key="3">
    <source>
        <dbReference type="Proteomes" id="UP000001962"/>
    </source>
</evidence>
<dbReference type="InterPro" id="IPR002509">
    <property type="entry name" value="NODB_dom"/>
</dbReference>
<dbReference type="EMBL" id="CP000453">
    <property type="protein sequence ID" value="ABI55498.1"/>
    <property type="molecule type" value="Genomic_DNA"/>
</dbReference>
<dbReference type="Proteomes" id="UP000001962">
    <property type="component" value="Chromosome"/>
</dbReference>
<dbReference type="InterPro" id="IPR022560">
    <property type="entry name" value="DUF3473"/>
</dbReference>
<dbReference type="AlphaFoldDB" id="Q0ACD9"/>
<keyword evidence="3" id="KW-1185">Reference proteome</keyword>
<dbReference type="eggNOG" id="COG0726">
    <property type="taxonomic scope" value="Bacteria"/>
</dbReference>
<dbReference type="PANTHER" id="PTHR47561:SF1">
    <property type="entry name" value="POLYSACCHARIDE DEACETYLASE FAMILY PROTEIN (AFU_ORTHOLOGUE AFUA_6G05030)"/>
    <property type="match status" value="1"/>
</dbReference>
<evidence type="ECO:0000313" key="2">
    <source>
        <dbReference type="EMBL" id="ABI55498.1"/>
    </source>
</evidence>
<gene>
    <name evidence="2" type="ordered locus">Mlg_0143</name>
</gene>
<dbReference type="InterPro" id="IPR014344">
    <property type="entry name" value="XrtA_polysacc_deacetyl"/>
</dbReference>
<dbReference type="PANTHER" id="PTHR47561">
    <property type="entry name" value="POLYSACCHARIDE DEACETYLASE FAMILY PROTEIN (AFU_ORTHOLOGUE AFUA_6G05030)"/>
    <property type="match status" value="1"/>
</dbReference>
<dbReference type="Pfam" id="PF11959">
    <property type="entry name" value="DUF3473"/>
    <property type="match status" value="1"/>
</dbReference>
<feature type="domain" description="NodB homology" evidence="1">
    <location>
        <begin position="32"/>
        <end position="169"/>
    </location>
</feature>
<accession>Q0ACD9</accession>
<evidence type="ECO:0000259" key="1">
    <source>
        <dbReference type="PROSITE" id="PS51677"/>
    </source>
</evidence>
<protein>
    <submittedName>
        <fullName evidence="2">Polysaccharide deacetylase</fullName>
    </submittedName>
</protein>
<dbReference type="NCBIfam" id="TIGR03006">
    <property type="entry name" value="pepcterm_polyde"/>
    <property type="match status" value="1"/>
</dbReference>
<dbReference type="PROSITE" id="PS51677">
    <property type="entry name" value="NODB"/>
    <property type="match status" value="1"/>
</dbReference>
<dbReference type="CDD" id="cd10941">
    <property type="entry name" value="CE4_PuuE_HpPgdA_like_2"/>
    <property type="match status" value="1"/>
</dbReference>
<proteinExistence type="predicted"/>
<dbReference type="GO" id="GO:0005975">
    <property type="term" value="P:carbohydrate metabolic process"/>
    <property type="evidence" value="ECO:0007669"/>
    <property type="project" value="InterPro"/>
</dbReference>
<organism evidence="2 3">
    <name type="scientific">Alkalilimnicola ehrlichii (strain ATCC BAA-1101 / DSM 17681 / MLHE-1)</name>
    <dbReference type="NCBI Taxonomy" id="187272"/>
    <lineage>
        <taxon>Bacteria</taxon>
        <taxon>Pseudomonadati</taxon>
        <taxon>Pseudomonadota</taxon>
        <taxon>Gammaproteobacteria</taxon>
        <taxon>Chromatiales</taxon>
        <taxon>Ectothiorhodospiraceae</taxon>
        <taxon>Alkalilimnicola</taxon>
    </lineage>
</organism>
<dbReference type="Gene3D" id="3.20.20.370">
    <property type="entry name" value="Glycoside hydrolase/deacetylase"/>
    <property type="match status" value="1"/>
</dbReference>
<dbReference type="HOGENOM" id="CLU_066872_0_0_6"/>
<name>Q0ACD9_ALKEH</name>
<dbReference type="GO" id="GO:0016810">
    <property type="term" value="F:hydrolase activity, acting on carbon-nitrogen (but not peptide) bonds"/>
    <property type="evidence" value="ECO:0007669"/>
    <property type="project" value="InterPro"/>
</dbReference>
<dbReference type="InterPro" id="IPR045235">
    <property type="entry name" value="PuuE_HpPgdA-like"/>
</dbReference>
<dbReference type="Pfam" id="PF01522">
    <property type="entry name" value="Polysacc_deac_1"/>
    <property type="match status" value="1"/>
</dbReference>
<sequence>MTTRQGQGRQVSDMQGVVNALTVDVEDYFQVSALAPHIPRESWSHRACRVERNLDRILALFERRDARATFFTLGWIAERYPAAVRRIVECGHELASHGYGHERVSDLGPAQFHADITRAKALLEDIGGVAVKGYRAPSFSIGRSNLWALEVLAETGHRYSSSIYPVRHDHYGMPEAPRHPHRPTGRGGILELPPATLALAGRNLPAAGGGYFRLLPYAASRGALNRINRVEGQPAVFYFHPWEIDPGQPRIPGIGLKTRFRHYLNLHRMEARLERLLHDFRWDRMDQVYASALAGEPQQATPPAAAPELA</sequence>
<dbReference type="InterPro" id="IPR011330">
    <property type="entry name" value="Glyco_hydro/deAcase_b/a-brl"/>
</dbReference>